<dbReference type="Gene3D" id="1.20.1280.290">
    <property type="match status" value="1"/>
</dbReference>
<dbReference type="GO" id="GO:0005768">
    <property type="term" value="C:endosome"/>
    <property type="evidence" value="ECO:0007669"/>
    <property type="project" value="TreeGrafter"/>
</dbReference>
<evidence type="ECO:0000313" key="8">
    <source>
        <dbReference type="WBParaSite" id="SBAD_0000035201-mRNA-1"/>
    </source>
</evidence>
<organism evidence="8">
    <name type="scientific">Soboliphyme baturini</name>
    <dbReference type="NCBI Taxonomy" id="241478"/>
    <lineage>
        <taxon>Eukaryota</taxon>
        <taxon>Metazoa</taxon>
        <taxon>Ecdysozoa</taxon>
        <taxon>Nematoda</taxon>
        <taxon>Enoplea</taxon>
        <taxon>Dorylaimia</taxon>
        <taxon>Dioctophymatida</taxon>
        <taxon>Dioctophymatoidea</taxon>
        <taxon>Soboliphymatidae</taxon>
        <taxon>Soboliphyme</taxon>
    </lineage>
</organism>
<evidence type="ECO:0000313" key="6">
    <source>
        <dbReference type="EMBL" id="VDO82488.1"/>
    </source>
</evidence>
<dbReference type="AlphaFoldDB" id="A0A183I9P0"/>
<feature type="transmembrane region" description="Helical" evidence="5">
    <location>
        <begin position="52"/>
        <end position="72"/>
    </location>
</feature>
<dbReference type="WBParaSite" id="SBAD_0000035201-mRNA-1">
    <property type="protein sequence ID" value="SBAD_0000035201-mRNA-1"/>
    <property type="gene ID" value="SBAD_0000035201"/>
</dbReference>
<feature type="transmembrane region" description="Helical" evidence="5">
    <location>
        <begin position="142"/>
        <end position="159"/>
    </location>
</feature>
<dbReference type="SMART" id="SM00679">
    <property type="entry name" value="CTNS"/>
    <property type="match status" value="1"/>
</dbReference>
<dbReference type="GO" id="GO:0042147">
    <property type="term" value="P:retrograde transport, endosome to Golgi"/>
    <property type="evidence" value="ECO:0007669"/>
    <property type="project" value="TreeGrafter"/>
</dbReference>
<dbReference type="GO" id="GO:0045332">
    <property type="term" value="P:phospholipid translocation"/>
    <property type="evidence" value="ECO:0007669"/>
    <property type="project" value="TreeGrafter"/>
</dbReference>
<evidence type="ECO:0000256" key="2">
    <source>
        <dbReference type="ARBA" id="ARBA00022692"/>
    </source>
</evidence>
<accession>A0A183I9P0</accession>
<dbReference type="EMBL" id="UZAM01000722">
    <property type="protein sequence ID" value="VDO82488.1"/>
    <property type="molecule type" value="Genomic_DNA"/>
</dbReference>
<dbReference type="InterPro" id="IPR052241">
    <property type="entry name" value="SLC66/Scramblase_ANY1"/>
</dbReference>
<evidence type="ECO:0000313" key="7">
    <source>
        <dbReference type="Proteomes" id="UP000270296"/>
    </source>
</evidence>
<dbReference type="GO" id="GO:0005802">
    <property type="term" value="C:trans-Golgi network"/>
    <property type="evidence" value="ECO:0007669"/>
    <property type="project" value="TreeGrafter"/>
</dbReference>
<evidence type="ECO:0000256" key="4">
    <source>
        <dbReference type="ARBA" id="ARBA00023136"/>
    </source>
</evidence>
<gene>
    <name evidence="6" type="ORF">SBAD_LOCUS334</name>
</gene>
<keyword evidence="2 5" id="KW-0812">Transmembrane</keyword>
<dbReference type="PANTHER" id="PTHR14856">
    <property type="entry name" value="PQ-LOOP REPEAT-CONTAINING PROTEIN 1-LIKE PROTEIN"/>
    <property type="match status" value="1"/>
</dbReference>
<keyword evidence="4 5" id="KW-0472">Membrane</keyword>
<keyword evidence="7" id="KW-1185">Reference proteome</keyword>
<evidence type="ECO:0000256" key="5">
    <source>
        <dbReference type="SAM" id="Phobius"/>
    </source>
</evidence>
<dbReference type="Pfam" id="PF04193">
    <property type="entry name" value="PQ-loop"/>
    <property type="match status" value="1"/>
</dbReference>
<sequence>MNEMHTDMFHSMTKAVVLESSIVIIFWPSNVPCVFSAGADLNYFWQWTDMTSFIIATCAIFIFFAAVTLCFAEVELYTELIGTVALLLEANLGTPQIWHNYRRKSTVGLSYRMTLLWLVSDILKTIYFFMRYSPLQFKLCGFFQIFLDVILLSQIFIYWQDKKPNESSEV</sequence>
<dbReference type="InterPro" id="IPR006603">
    <property type="entry name" value="PQ-loop_rpt"/>
</dbReference>
<dbReference type="GO" id="GO:0005829">
    <property type="term" value="C:cytosol"/>
    <property type="evidence" value="ECO:0007669"/>
    <property type="project" value="GOC"/>
</dbReference>
<protein>
    <submittedName>
        <fullName evidence="8">PQ-loop repeat-containing protein 1</fullName>
    </submittedName>
</protein>
<dbReference type="FunFam" id="1.20.1280.290:FF:000005">
    <property type="entry name" value="PQ-loop repeat-containing protein 1"/>
    <property type="match status" value="1"/>
</dbReference>
<dbReference type="PANTHER" id="PTHR14856:SF9">
    <property type="entry name" value="PQ-LOOP REPEAT-CONTAINING PROTEIN 1"/>
    <property type="match status" value="1"/>
</dbReference>
<reference evidence="6 7" key="2">
    <citation type="submission" date="2018-11" db="EMBL/GenBank/DDBJ databases">
        <authorList>
            <consortium name="Pathogen Informatics"/>
        </authorList>
    </citation>
    <scope>NUCLEOTIDE SEQUENCE [LARGE SCALE GENOMIC DNA]</scope>
</reference>
<keyword evidence="3 5" id="KW-1133">Transmembrane helix</keyword>
<evidence type="ECO:0000256" key="3">
    <source>
        <dbReference type="ARBA" id="ARBA00022989"/>
    </source>
</evidence>
<dbReference type="Proteomes" id="UP000270296">
    <property type="component" value="Unassembled WGS sequence"/>
</dbReference>
<feature type="transmembrane region" description="Helical" evidence="5">
    <location>
        <begin position="109"/>
        <end position="130"/>
    </location>
</feature>
<comment type="subcellular location">
    <subcellularLocation>
        <location evidence="1">Membrane</location>
        <topology evidence="1">Multi-pass membrane protein</topology>
    </subcellularLocation>
</comment>
<dbReference type="GO" id="GO:0016020">
    <property type="term" value="C:membrane"/>
    <property type="evidence" value="ECO:0007669"/>
    <property type="project" value="UniProtKB-SubCell"/>
</dbReference>
<proteinExistence type="predicted"/>
<reference evidence="8" key="1">
    <citation type="submission" date="2016-06" db="UniProtKB">
        <authorList>
            <consortium name="WormBaseParasite"/>
        </authorList>
    </citation>
    <scope>IDENTIFICATION</scope>
</reference>
<dbReference type="OrthoDB" id="292213at2759"/>
<name>A0A183I9P0_9BILA</name>
<evidence type="ECO:0000256" key="1">
    <source>
        <dbReference type="ARBA" id="ARBA00004141"/>
    </source>
</evidence>